<organism evidence="2 3">
    <name type="scientific">Sistotremastrum niveocremeum HHB9708</name>
    <dbReference type="NCBI Taxonomy" id="1314777"/>
    <lineage>
        <taxon>Eukaryota</taxon>
        <taxon>Fungi</taxon>
        <taxon>Dikarya</taxon>
        <taxon>Basidiomycota</taxon>
        <taxon>Agaricomycotina</taxon>
        <taxon>Agaricomycetes</taxon>
        <taxon>Sistotremastrales</taxon>
        <taxon>Sistotremastraceae</taxon>
        <taxon>Sertulicium</taxon>
        <taxon>Sertulicium niveocremeum</taxon>
    </lineage>
</organism>
<dbReference type="AlphaFoldDB" id="A0A164N3Z6"/>
<dbReference type="Proteomes" id="UP000076722">
    <property type="component" value="Unassembled WGS sequence"/>
</dbReference>
<name>A0A164N3Z6_9AGAM</name>
<feature type="compositionally biased region" description="Basic and acidic residues" evidence="1">
    <location>
        <begin position="42"/>
        <end position="57"/>
    </location>
</feature>
<accession>A0A164N3Z6</accession>
<keyword evidence="3" id="KW-1185">Reference proteome</keyword>
<gene>
    <name evidence="2" type="ORF">SISNIDRAFT_491186</name>
</gene>
<evidence type="ECO:0000313" key="3">
    <source>
        <dbReference type="Proteomes" id="UP000076722"/>
    </source>
</evidence>
<protein>
    <submittedName>
        <fullName evidence="2">Uncharacterized protein</fullName>
    </submittedName>
</protein>
<evidence type="ECO:0000256" key="1">
    <source>
        <dbReference type="SAM" id="MobiDB-lite"/>
    </source>
</evidence>
<feature type="region of interest" description="Disordered" evidence="1">
    <location>
        <begin position="22"/>
        <end position="92"/>
    </location>
</feature>
<evidence type="ECO:0000313" key="2">
    <source>
        <dbReference type="EMBL" id="KZS87329.1"/>
    </source>
</evidence>
<dbReference type="EMBL" id="KV419452">
    <property type="protein sequence ID" value="KZS87329.1"/>
    <property type="molecule type" value="Genomic_DNA"/>
</dbReference>
<proteinExistence type="predicted"/>
<reference evidence="2 3" key="1">
    <citation type="journal article" date="2016" name="Mol. Biol. Evol.">
        <title>Comparative Genomics of Early-Diverging Mushroom-Forming Fungi Provides Insights into the Origins of Lignocellulose Decay Capabilities.</title>
        <authorList>
            <person name="Nagy L.G."/>
            <person name="Riley R."/>
            <person name="Tritt A."/>
            <person name="Adam C."/>
            <person name="Daum C."/>
            <person name="Floudas D."/>
            <person name="Sun H."/>
            <person name="Yadav J.S."/>
            <person name="Pangilinan J."/>
            <person name="Larsson K.H."/>
            <person name="Matsuura K."/>
            <person name="Barry K."/>
            <person name="Labutti K."/>
            <person name="Kuo R."/>
            <person name="Ohm R.A."/>
            <person name="Bhattacharya S.S."/>
            <person name="Shirouzu T."/>
            <person name="Yoshinaga Y."/>
            <person name="Martin F.M."/>
            <person name="Grigoriev I.V."/>
            <person name="Hibbett D.S."/>
        </authorList>
    </citation>
    <scope>NUCLEOTIDE SEQUENCE [LARGE SCALE GENOMIC DNA]</scope>
    <source>
        <strain evidence="2 3">HHB9708</strain>
    </source>
</reference>
<sequence length="334" mass="37538">MPPGRLLPQPIEDGVRRFAAFPDHQLPKPSVQLHPEPADQTDSDKRSSPSLRARSETLEVDSPAPSTQAALDREVSTTHRSSIPPRAGSQICEDGECHNQRISPQPASEPTLDAKDNHEIETIFLEVVSESPPRSVTTTPKIQWMKQSGDQVVLHLDATQARVLNNTISALFHLQPAVETSVVRDRSISVPTDTSHLLHDAAHPDRTNPVRSVRTVRGFHWTLWREIASPAMADDVRINRVLPLVRVDSSSAGDLYELRSGVDRPQLWVRHLDPAEWISVPSSLSPPVYHPENDEYVLYMKDNAASPSWVKRETRKKYERQMEKLNRKPSMTSV</sequence>